<evidence type="ECO:0000256" key="2">
    <source>
        <dbReference type="ARBA" id="ARBA00022801"/>
    </source>
</evidence>
<dbReference type="InterPro" id="IPR001466">
    <property type="entry name" value="Beta-lactam-related"/>
</dbReference>
<dbReference type="PANTHER" id="PTHR43283">
    <property type="entry name" value="BETA-LACTAMASE-RELATED"/>
    <property type="match status" value="1"/>
</dbReference>
<organism evidence="4 5">
    <name type="scientific">Phialemonium thermophilum</name>
    <dbReference type="NCBI Taxonomy" id="223376"/>
    <lineage>
        <taxon>Eukaryota</taxon>
        <taxon>Fungi</taxon>
        <taxon>Dikarya</taxon>
        <taxon>Ascomycota</taxon>
        <taxon>Pezizomycotina</taxon>
        <taxon>Sordariomycetes</taxon>
        <taxon>Sordariomycetidae</taxon>
        <taxon>Cephalothecales</taxon>
        <taxon>Cephalothecaceae</taxon>
        <taxon>Phialemonium</taxon>
    </lineage>
</organism>
<dbReference type="Proteomes" id="UP001586593">
    <property type="component" value="Unassembled WGS sequence"/>
</dbReference>
<accession>A0ABR3WA25</accession>
<gene>
    <name evidence="4" type="ORF">VTK73DRAFT_8160</name>
</gene>
<dbReference type="EMBL" id="JAZHXJ010000575">
    <property type="protein sequence ID" value="KAL1856995.1"/>
    <property type="molecule type" value="Genomic_DNA"/>
</dbReference>
<comment type="caution">
    <text evidence="4">The sequence shown here is derived from an EMBL/GenBank/DDBJ whole genome shotgun (WGS) entry which is preliminary data.</text>
</comment>
<dbReference type="InterPro" id="IPR012338">
    <property type="entry name" value="Beta-lactam/transpept-like"/>
</dbReference>
<proteinExistence type="inferred from homology"/>
<keyword evidence="5" id="KW-1185">Reference proteome</keyword>
<reference evidence="4 5" key="1">
    <citation type="journal article" date="2024" name="Commun. Biol.">
        <title>Comparative genomic analysis of thermophilic fungi reveals convergent evolutionary adaptations and gene losses.</title>
        <authorList>
            <person name="Steindorff A.S."/>
            <person name="Aguilar-Pontes M.V."/>
            <person name="Robinson A.J."/>
            <person name="Andreopoulos B."/>
            <person name="LaButti K."/>
            <person name="Kuo A."/>
            <person name="Mondo S."/>
            <person name="Riley R."/>
            <person name="Otillar R."/>
            <person name="Haridas S."/>
            <person name="Lipzen A."/>
            <person name="Grimwood J."/>
            <person name="Schmutz J."/>
            <person name="Clum A."/>
            <person name="Reid I.D."/>
            <person name="Moisan M.C."/>
            <person name="Butler G."/>
            <person name="Nguyen T.T.M."/>
            <person name="Dewar K."/>
            <person name="Conant G."/>
            <person name="Drula E."/>
            <person name="Henrissat B."/>
            <person name="Hansel C."/>
            <person name="Singer S."/>
            <person name="Hutchinson M.I."/>
            <person name="de Vries R.P."/>
            <person name="Natvig D.O."/>
            <person name="Powell A.J."/>
            <person name="Tsang A."/>
            <person name="Grigoriev I.V."/>
        </authorList>
    </citation>
    <scope>NUCLEOTIDE SEQUENCE [LARGE SCALE GENOMIC DNA]</scope>
    <source>
        <strain evidence="4 5">ATCC 24622</strain>
    </source>
</reference>
<keyword evidence="2" id="KW-0378">Hydrolase</keyword>
<protein>
    <recommendedName>
        <fullName evidence="3">Beta-lactamase-related domain-containing protein</fullName>
    </recommendedName>
</protein>
<dbReference type="Pfam" id="PF00144">
    <property type="entry name" value="Beta-lactamase"/>
    <property type="match status" value="1"/>
</dbReference>
<evidence type="ECO:0000313" key="5">
    <source>
        <dbReference type="Proteomes" id="UP001586593"/>
    </source>
</evidence>
<dbReference type="PANTHER" id="PTHR43283:SF17">
    <property type="entry name" value="(LOVD), PUTATIVE (AFU_ORTHOLOGUE AFUA_5G00920)-RELATED"/>
    <property type="match status" value="1"/>
</dbReference>
<dbReference type="Gene3D" id="3.40.710.10">
    <property type="entry name" value="DD-peptidase/beta-lactamase superfamily"/>
    <property type="match status" value="1"/>
</dbReference>
<dbReference type="SUPFAM" id="SSF56601">
    <property type="entry name" value="beta-lactamase/transpeptidase-like"/>
    <property type="match status" value="1"/>
</dbReference>
<comment type="similarity">
    <text evidence="1">Belongs to the class-A beta-lactamase family.</text>
</comment>
<name>A0ABR3WA25_9PEZI</name>
<evidence type="ECO:0000256" key="1">
    <source>
        <dbReference type="ARBA" id="ARBA00009009"/>
    </source>
</evidence>
<feature type="domain" description="Beta-lactamase-related" evidence="3">
    <location>
        <begin position="8"/>
        <end position="267"/>
    </location>
</feature>
<dbReference type="InterPro" id="IPR050789">
    <property type="entry name" value="Diverse_Enzym_Activities"/>
</dbReference>
<evidence type="ECO:0000259" key="3">
    <source>
        <dbReference type="Pfam" id="PF00144"/>
    </source>
</evidence>
<sequence>MQAGNAQYSKCLGYSSLEPGNQRPMRPGSVFKIASASKLIATIAVLQAVERGLIGLDDDVEAYIPELTSQAVLTGFTWYGKPIVQPRRKTITVAHLLTQTAGTGYDFLNIHPLWRYRWWHRQAIAGGDTVEERYAYPLLHEPGDGWTYGSGLSWAGRIVERVSGRSLEDWVREHIREPLGLSSVTFFPHDNPDVAARLVSTSYRSSWTGKVQYCPELDRPESSTECLGGEGVYASMEDMLAILRSLLVDDEKLLGKKTTAMMFRPQLTEVQRCMMRKCLELPRWICETILKKDEYDWGTGGVLIDGDGHECLQKGTLMWSGLFHNLWVRDRTFLFFSGSLLGSLPWRMPIY</sequence>
<evidence type="ECO:0000313" key="4">
    <source>
        <dbReference type="EMBL" id="KAL1856995.1"/>
    </source>
</evidence>